<dbReference type="PANTHER" id="PTHR34808">
    <property type="entry name" value="EXPRESSED PROTEIN"/>
    <property type="match status" value="1"/>
</dbReference>
<accession>A0AAD7PIN2</accession>
<organism evidence="1 2">
    <name type="scientific">Quillaja saponaria</name>
    <name type="common">Soap bark tree</name>
    <dbReference type="NCBI Taxonomy" id="32244"/>
    <lineage>
        <taxon>Eukaryota</taxon>
        <taxon>Viridiplantae</taxon>
        <taxon>Streptophyta</taxon>
        <taxon>Embryophyta</taxon>
        <taxon>Tracheophyta</taxon>
        <taxon>Spermatophyta</taxon>
        <taxon>Magnoliopsida</taxon>
        <taxon>eudicotyledons</taxon>
        <taxon>Gunneridae</taxon>
        <taxon>Pentapetalae</taxon>
        <taxon>rosids</taxon>
        <taxon>fabids</taxon>
        <taxon>Fabales</taxon>
        <taxon>Quillajaceae</taxon>
        <taxon>Quillaja</taxon>
    </lineage>
</organism>
<protein>
    <submittedName>
        <fullName evidence="1">Coiled-coil domain-containing protein 18, putative isoform 2</fullName>
    </submittedName>
</protein>
<reference evidence="1" key="1">
    <citation type="journal article" date="2023" name="Science">
        <title>Elucidation of the pathway for biosynthesis of saponin adjuvants from the soapbark tree.</title>
        <authorList>
            <person name="Reed J."/>
            <person name="Orme A."/>
            <person name="El-Demerdash A."/>
            <person name="Owen C."/>
            <person name="Martin L.B.B."/>
            <person name="Misra R.C."/>
            <person name="Kikuchi S."/>
            <person name="Rejzek M."/>
            <person name="Martin A.C."/>
            <person name="Harkess A."/>
            <person name="Leebens-Mack J."/>
            <person name="Louveau T."/>
            <person name="Stephenson M.J."/>
            <person name="Osbourn A."/>
        </authorList>
    </citation>
    <scope>NUCLEOTIDE SEQUENCE</scope>
    <source>
        <strain evidence="1">S10</strain>
    </source>
</reference>
<evidence type="ECO:0000313" key="1">
    <source>
        <dbReference type="EMBL" id="KAJ7957013.1"/>
    </source>
</evidence>
<dbReference type="Proteomes" id="UP001163823">
    <property type="component" value="Chromosome 9"/>
</dbReference>
<comment type="caution">
    <text evidence="1">The sequence shown here is derived from an EMBL/GenBank/DDBJ whole genome shotgun (WGS) entry which is preliminary data.</text>
</comment>
<gene>
    <name evidence="1" type="ORF">O6P43_023368</name>
</gene>
<dbReference type="KEGG" id="qsa:O6P43_023368"/>
<name>A0AAD7PIN2_QUISA</name>
<dbReference type="PANTHER" id="PTHR34808:SF2">
    <property type="entry name" value="EXPRESSED PROTEIN"/>
    <property type="match status" value="1"/>
</dbReference>
<evidence type="ECO:0000313" key="2">
    <source>
        <dbReference type="Proteomes" id="UP001163823"/>
    </source>
</evidence>
<dbReference type="EMBL" id="JARAOO010000009">
    <property type="protein sequence ID" value="KAJ7957013.1"/>
    <property type="molecule type" value="Genomic_DNA"/>
</dbReference>
<dbReference type="AlphaFoldDB" id="A0AAD7PIN2"/>
<sequence length="115" mass="13160">MEASIVRIDRKSSIESEPRTLGFDKLQYAREVALYVMNTRSREEATNIFTEGLEPVISNTKHSGSDRMMELNDEDDDGRMELLENRAGELLEPRLRDVASAPFLISLELDVYTFC</sequence>
<proteinExistence type="predicted"/>
<keyword evidence="2" id="KW-1185">Reference proteome</keyword>